<keyword evidence="1" id="KW-1133">Transmembrane helix</keyword>
<evidence type="ECO:0000313" key="3">
    <source>
        <dbReference type="EMBL" id="BAN54014.1"/>
    </source>
</evidence>
<dbReference type="SUPFAM" id="SSF103481">
    <property type="entry name" value="Multidrug resistance efflux transporter EmrE"/>
    <property type="match status" value="2"/>
</dbReference>
<proteinExistence type="predicted"/>
<reference evidence="3 4" key="1">
    <citation type="journal article" date="2014" name="Genome Announc.">
        <title>The Complete Genome Sequence of Pseudomonas putida NBRC 14164T Confirms High Intraspecies Variation.</title>
        <authorList>
            <person name="Ohji S."/>
            <person name="Yamazoe A."/>
            <person name="Hosoyama A."/>
            <person name="Tsuchikane K."/>
            <person name="Ezaki T."/>
            <person name="Fujita N."/>
        </authorList>
    </citation>
    <scope>NUCLEOTIDE SEQUENCE [LARGE SCALE GENOMIC DNA]</scope>
    <source>
        <strain evidence="3 4">NBRC 14164</strain>
    </source>
</reference>
<accession>A0ABN5UK96</accession>
<feature type="transmembrane region" description="Helical" evidence="1">
    <location>
        <begin position="144"/>
        <end position="163"/>
    </location>
</feature>
<feature type="domain" description="EamA" evidence="2">
    <location>
        <begin position="29"/>
        <end position="160"/>
    </location>
</feature>
<feature type="transmembrane region" description="Helical" evidence="1">
    <location>
        <begin position="89"/>
        <end position="109"/>
    </location>
</feature>
<dbReference type="Gene3D" id="1.10.3730.20">
    <property type="match status" value="1"/>
</dbReference>
<keyword evidence="1" id="KW-0472">Membrane</keyword>
<dbReference type="PANTHER" id="PTHR22911:SF137">
    <property type="entry name" value="SOLUTE CARRIER FAMILY 35 MEMBER G2-RELATED"/>
    <property type="match status" value="1"/>
</dbReference>
<feature type="transmembrane region" description="Helical" evidence="1">
    <location>
        <begin position="232"/>
        <end position="250"/>
    </location>
</feature>
<feature type="transmembrane region" description="Helical" evidence="1">
    <location>
        <begin position="262"/>
        <end position="281"/>
    </location>
</feature>
<dbReference type="Proteomes" id="UP000016702">
    <property type="component" value="Chromosome"/>
</dbReference>
<evidence type="ECO:0000259" key="2">
    <source>
        <dbReference type="Pfam" id="PF00892"/>
    </source>
</evidence>
<keyword evidence="1" id="KW-0812">Transmembrane</keyword>
<feature type="transmembrane region" description="Helical" evidence="1">
    <location>
        <begin position="287"/>
        <end position="305"/>
    </location>
</feature>
<keyword evidence="4" id="KW-1185">Reference proteome</keyword>
<feature type="domain" description="EamA" evidence="2">
    <location>
        <begin position="171"/>
        <end position="303"/>
    </location>
</feature>
<feature type="transmembrane region" description="Helical" evidence="1">
    <location>
        <begin position="202"/>
        <end position="220"/>
    </location>
</feature>
<feature type="transmembrane region" description="Helical" evidence="1">
    <location>
        <begin position="169"/>
        <end position="190"/>
    </location>
</feature>
<dbReference type="Pfam" id="PF00892">
    <property type="entry name" value="EamA"/>
    <property type="match status" value="2"/>
</dbReference>
<protein>
    <recommendedName>
        <fullName evidence="2">EamA domain-containing protein</fullName>
    </recommendedName>
</protein>
<dbReference type="InterPro" id="IPR000620">
    <property type="entry name" value="EamA_dom"/>
</dbReference>
<feature type="transmembrane region" description="Helical" evidence="1">
    <location>
        <begin position="29"/>
        <end position="50"/>
    </location>
</feature>
<dbReference type="InterPro" id="IPR037185">
    <property type="entry name" value="EmrE-like"/>
</dbReference>
<dbReference type="EMBL" id="AP013070">
    <property type="protein sequence ID" value="BAN54014.1"/>
    <property type="molecule type" value="Genomic_DNA"/>
</dbReference>
<feature type="transmembrane region" description="Helical" evidence="1">
    <location>
        <begin position="56"/>
        <end position="77"/>
    </location>
</feature>
<evidence type="ECO:0000313" key="4">
    <source>
        <dbReference type="Proteomes" id="UP000016702"/>
    </source>
</evidence>
<feature type="transmembrane region" description="Helical" evidence="1">
    <location>
        <begin position="115"/>
        <end position="132"/>
    </location>
</feature>
<name>A0ABN5UK96_PSEPU</name>
<evidence type="ECO:0000256" key="1">
    <source>
        <dbReference type="SAM" id="Phobius"/>
    </source>
</evidence>
<organism evidence="3 4">
    <name type="scientific">Pseudomonas putida NBRC 14164</name>
    <dbReference type="NCBI Taxonomy" id="1211579"/>
    <lineage>
        <taxon>Bacteria</taxon>
        <taxon>Pseudomonadati</taxon>
        <taxon>Pseudomonadota</taxon>
        <taxon>Gammaproteobacteria</taxon>
        <taxon>Pseudomonadales</taxon>
        <taxon>Pseudomonadaceae</taxon>
        <taxon>Pseudomonas</taxon>
    </lineage>
</organism>
<sequence>MRAPHCEDLTAMIATSIPVAGAATGHRNALCVAHIAAVLFGLTGILGHLIDADASIITFGRATFAFIALGFVAGLKGTRLLDALTLRNLPVLGLTGALLAAHWVTFFIAVKVGGVAMATLGFASFPAFIAMIERGVFGQRIGAVQGLLLLMVTAGLVLVVPTFDLLDNGTIGLLWGLGSGLAFALLTVANRRNASSMNAMQVAFWQNVVVAALVAPFAFTHLGSTSLAGSDWVNLALLGVFCTGLSQFLFVKSLEGLEARTAGMIIALEPVYAIIGAWWLFGDQPSLRMAVGAALIVLATLLAAARKAPAEQGDTSRCAH</sequence>
<dbReference type="PANTHER" id="PTHR22911">
    <property type="entry name" value="ACYL-MALONYL CONDENSING ENZYME-RELATED"/>
    <property type="match status" value="1"/>
</dbReference>
<gene>
    <name evidence="3" type="ORF">PP4_21610</name>
</gene>